<proteinExistence type="predicted"/>
<dbReference type="GO" id="GO:1990961">
    <property type="term" value="P:xenobiotic detoxification by transmembrane export across the plasma membrane"/>
    <property type="evidence" value="ECO:0007669"/>
    <property type="project" value="TreeGrafter"/>
</dbReference>
<dbReference type="PROSITE" id="PS50850">
    <property type="entry name" value="MFS"/>
    <property type="match status" value="1"/>
</dbReference>
<dbReference type="Proteomes" id="UP000073492">
    <property type="component" value="Unassembled WGS sequence"/>
</dbReference>
<dbReference type="CDD" id="cd17323">
    <property type="entry name" value="MFS_Tpo1_MDR_like"/>
    <property type="match status" value="1"/>
</dbReference>
<evidence type="ECO:0000256" key="4">
    <source>
        <dbReference type="ARBA" id="ARBA00023136"/>
    </source>
</evidence>
<evidence type="ECO:0000256" key="5">
    <source>
        <dbReference type="SAM" id="MobiDB-lite"/>
    </source>
</evidence>
<feature type="transmembrane region" description="Helical" evidence="6">
    <location>
        <begin position="221"/>
        <end position="244"/>
    </location>
</feature>
<dbReference type="InterPro" id="IPR036259">
    <property type="entry name" value="MFS_trans_sf"/>
</dbReference>
<evidence type="ECO:0000313" key="9">
    <source>
        <dbReference type="Proteomes" id="UP000073492"/>
    </source>
</evidence>
<evidence type="ECO:0000256" key="3">
    <source>
        <dbReference type="ARBA" id="ARBA00022989"/>
    </source>
</evidence>
<sequence>MKQVFRDSFFGHLVRYASGNKFFKYPEEEPGFHIPEGYLLPEERDKRRSDVVSGVPSEAISDEKPPEDDDDLEKSSLAWHGHGHQAVESGRREHASPQRTQSGVTTVTWYSDTDPENPHNWPNSKKLWVGWIILQYTLAIYIAASLYTAAIPEMMNRWNLGRVASSVGLSIYVIGYGTGPLIMSPLSEIPWIGRNPPYVIGFFLFCIIAIPIAFVDNFAEMLVLRFFLGVAGSPALATGGASYGDFCNGMQMPYAIAIWAGGASAGPSLGPLISNFAAKANWRWPFYETLLIAVPTWMAMFLFLPETSNDQILLRRAQRLRKLTGRDDLMAESEIKAKTKQTKEVLFAALVKPWEINMKDPAVLYTTIYLGLVYGIYYSFFESFPIVFGEIYHFSFGIMGAAFLCIAVGCLLAVIVWCGFFYFYFDRQMAKMQLDNVPPEARLAPGLLFTWIIPAGLFIFAWTSRPSIHWIVPMIGVTISMMGNFIIAQCVLIYLPFCYPRYVGSLFAANGLSRALLAAAAILFSIPMFENLGVDWGVSLLGFLTVACAVGIYVLYFFGANLRKRSKFAES</sequence>
<comment type="caution">
    <text evidence="8">The sequence shown here is derived from an EMBL/GenBank/DDBJ whole genome shotgun (WGS) entry which is preliminary data.</text>
</comment>
<dbReference type="Pfam" id="PF07690">
    <property type="entry name" value="MFS_1"/>
    <property type="match status" value="1"/>
</dbReference>
<evidence type="ECO:0000256" key="1">
    <source>
        <dbReference type="ARBA" id="ARBA00004141"/>
    </source>
</evidence>
<organism evidence="8 9">
    <name type="scientific">Pseudocercospora musae</name>
    <dbReference type="NCBI Taxonomy" id="113226"/>
    <lineage>
        <taxon>Eukaryota</taxon>
        <taxon>Fungi</taxon>
        <taxon>Dikarya</taxon>
        <taxon>Ascomycota</taxon>
        <taxon>Pezizomycotina</taxon>
        <taxon>Dothideomycetes</taxon>
        <taxon>Dothideomycetidae</taxon>
        <taxon>Mycosphaerellales</taxon>
        <taxon>Mycosphaerellaceae</taxon>
        <taxon>Pseudocercospora</taxon>
    </lineage>
</organism>
<accession>A0A139ILU3</accession>
<feature type="transmembrane region" description="Helical" evidence="6">
    <location>
        <begin position="502"/>
        <end position="524"/>
    </location>
</feature>
<feature type="transmembrane region" description="Helical" evidence="6">
    <location>
        <begin position="256"/>
        <end position="278"/>
    </location>
</feature>
<keyword evidence="2 6" id="KW-0812">Transmembrane</keyword>
<protein>
    <recommendedName>
        <fullName evidence="7">Major facilitator superfamily (MFS) profile domain-containing protein</fullName>
    </recommendedName>
</protein>
<feature type="transmembrane region" description="Helical" evidence="6">
    <location>
        <begin position="446"/>
        <end position="464"/>
    </location>
</feature>
<keyword evidence="4 6" id="KW-0472">Membrane</keyword>
<dbReference type="SUPFAM" id="SSF103473">
    <property type="entry name" value="MFS general substrate transporter"/>
    <property type="match status" value="1"/>
</dbReference>
<dbReference type="InterPro" id="IPR011701">
    <property type="entry name" value="MFS"/>
</dbReference>
<feature type="transmembrane region" description="Helical" evidence="6">
    <location>
        <begin position="536"/>
        <end position="558"/>
    </location>
</feature>
<keyword evidence="9" id="KW-1185">Reference proteome</keyword>
<keyword evidence="3 6" id="KW-1133">Transmembrane helix</keyword>
<name>A0A139ILU3_9PEZI</name>
<feature type="transmembrane region" description="Helical" evidence="6">
    <location>
        <begin position="470"/>
        <end position="495"/>
    </location>
</feature>
<dbReference type="AlphaFoldDB" id="A0A139ILU3"/>
<gene>
    <name evidence="8" type="ORF">AC579_1542</name>
</gene>
<evidence type="ECO:0000259" key="7">
    <source>
        <dbReference type="PROSITE" id="PS50850"/>
    </source>
</evidence>
<reference evidence="8 9" key="1">
    <citation type="submission" date="2015-07" db="EMBL/GenBank/DDBJ databases">
        <title>Comparative genomics of the Sigatoka disease complex on banana suggests a link between parallel evolutionary changes in Pseudocercospora fijiensis and Pseudocercospora eumusae and increased virulence on the banana host.</title>
        <authorList>
            <person name="Chang T.-C."/>
            <person name="Salvucci A."/>
            <person name="Crous P.W."/>
            <person name="Stergiopoulos I."/>
        </authorList>
    </citation>
    <scope>NUCLEOTIDE SEQUENCE [LARGE SCALE GENOMIC DNA]</scope>
    <source>
        <strain evidence="8 9">CBS 116634</strain>
    </source>
</reference>
<feature type="transmembrane region" description="Helical" evidence="6">
    <location>
        <begin position="128"/>
        <end position="151"/>
    </location>
</feature>
<dbReference type="Gene3D" id="1.20.1250.20">
    <property type="entry name" value="MFS general substrate transporter like domains"/>
    <property type="match status" value="1"/>
</dbReference>
<dbReference type="PANTHER" id="PTHR23502:SF23">
    <property type="entry name" value="FLUCONAZOLE RESISTANCE PROTEIN 1"/>
    <property type="match status" value="1"/>
</dbReference>
<feature type="transmembrane region" description="Helical" evidence="6">
    <location>
        <begin position="362"/>
        <end position="380"/>
    </location>
</feature>
<dbReference type="InterPro" id="IPR020846">
    <property type="entry name" value="MFS_dom"/>
</dbReference>
<feature type="domain" description="Major facilitator superfamily (MFS) profile" evidence="7">
    <location>
        <begin position="123"/>
        <end position="563"/>
    </location>
</feature>
<feature type="transmembrane region" description="Helical" evidence="6">
    <location>
        <begin position="392"/>
        <end position="425"/>
    </location>
</feature>
<feature type="transmembrane region" description="Helical" evidence="6">
    <location>
        <begin position="198"/>
        <end position="215"/>
    </location>
</feature>
<evidence type="ECO:0000256" key="6">
    <source>
        <dbReference type="SAM" id="Phobius"/>
    </source>
</evidence>
<dbReference type="EMBL" id="LFZO01000051">
    <property type="protein sequence ID" value="KXT15767.1"/>
    <property type="molecule type" value="Genomic_DNA"/>
</dbReference>
<dbReference type="OrthoDB" id="3357846at2759"/>
<dbReference type="PANTHER" id="PTHR23502">
    <property type="entry name" value="MAJOR FACILITATOR SUPERFAMILY"/>
    <property type="match status" value="1"/>
</dbReference>
<dbReference type="GO" id="GO:0015244">
    <property type="term" value="F:fluconazole transmembrane transporter activity"/>
    <property type="evidence" value="ECO:0007669"/>
    <property type="project" value="TreeGrafter"/>
</dbReference>
<dbReference type="GO" id="GO:0005886">
    <property type="term" value="C:plasma membrane"/>
    <property type="evidence" value="ECO:0007669"/>
    <property type="project" value="TreeGrafter"/>
</dbReference>
<evidence type="ECO:0000256" key="2">
    <source>
        <dbReference type="ARBA" id="ARBA00022692"/>
    </source>
</evidence>
<comment type="subcellular location">
    <subcellularLocation>
        <location evidence="1">Membrane</location>
        <topology evidence="1">Multi-pass membrane protein</topology>
    </subcellularLocation>
</comment>
<feature type="compositionally biased region" description="Polar residues" evidence="5">
    <location>
        <begin position="97"/>
        <end position="111"/>
    </location>
</feature>
<evidence type="ECO:0000313" key="8">
    <source>
        <dbReference type="EMBL" id="KXT15767.1"/>
    </source>
</evidence>
<feature type="region of interest" description="Disordered" evidence="5">
    <location>
        <begin position="45"/>
        <end position="117"/>
    </location>
</feature>
<feature type="transmembrane region" description="Helical" evidence="6">
    <location>
        <begin position="163"/>
        <end position="186"/>
    </location>
</feature>